<dbReference type="EMBL" id="GBXM01031040">
    <property type="protein sequence ID" value="JAH77537.1"/>
    <property type="molecule type" value="Transcribed_RNA"/>
</dbReference>
<sequence length="54" mass="6235">MFFYVNSFFVIFAFCGCGHPEHKSFSVCDILLIIIKKSNKELCESWLSLASRLD</sequence>
<accession>A0A0E9VHJ1</accession>
<name>A0A0E9VHJ1_ANGAN</name>
<keyword evidence="1" id="KW-0732">Signal</keyword>
<reference evidence="2" key="1">
    <citation type="submission" date="2014-11" db="EMBL/GenBank/DDBJ databases">
        <authorList>
            <person name="Amaro Gonzalez C."/>
        </authorList>
    </citation>
    <scope>NUCLEOTIDE SEQUENCE</scope>
</reference>
<feature type="signal peptide" evidence="1">
    <location>
        <begin position="1"/>
        <end position="18"/>
    </location>
</feature>
<protein>
    <recommendedName>
        <fullName evidence="3">Lipoprotein</fullName>
    </recommendedName>
</protein>
<feature type="chain" id="PRO_5002434391" description="Lipoprotein" evidence="1">
    <location>
        <begin position="19"/>
        <end position="54"/>
    </location>
</feature>
<evidence type="ECO:0008006" key="3">
    <source>
        <dbReference type="Google" id="ProtNLM"/>
    </source>
</evidence>
<evidence type="ECO:0000313" key="2">
    <source>
        <dbReference type="EMBL" id="JAH77537.1"/>
    </source>
</evidence>
<reference evidence="2" key="2">
    <citation type="journal article" date="2015" name="Fish Shellfish Immunol.">
        <title>Early steps in the European eel (Anguilla anguilla)-Vibrio vulnificus interaction in the gills: Role of the RtxA13 toxin.</title>
        <authorList>
            <person name="Callol A."/>
            <person name="Pajuelo D."/>
            <person name="Ebbesson L."/>
            <person name="Teles M."/>
            <person name="MacKenzie S."/>
            <person name="Amaro C."/>
        </authorList>
    </citation>
    <scope>NUCLEOTIDE SEQUENCE</scope>
</reference>
<evidence type="ECO:0000256" key="1">
    <source>
        <dbReference type="SAM" id="SignalP"/>
    </source>
</evidence>
<organism evidence="2">
    <name type="scientific">Anguilla anguilla</name>
    <name type="common">European freshwater eel</name>
    <name type="synonym">Muraena anguilla</name>
    <dbReference type="NCBI Taxonomy" id="7936"/>
    <lineage>
        <taxon>Eukaryota</taxon>
        <taxon>Metazoa</taxon>
        <taxon>Chordata</taxon>
        <taxon>Craniata</taxon>
        <taxon>Vertebrata</taxon>
        <taxon>Euteleostomi</taxon>
        <taxon>Actinopterygii</taxon>
        <taxon>Neopterygii</taxon>
        <taxon>Teleostei</taxon>
        <taxon>Anguilliformes</taxon>
        <taxon>Anguillidae</taxon>
        <taxon>Anguilla</taxon>
    </lineage>
</organism>
<dbReference type="AlphaFoldDB" id="A0A0E9VHJ1"/>
<proteinExistence type="predicted"/>